<protein>
    <submittedName>
        <fullName evidence="1">Uncharacterized protein</fullName>
    </submittedName>
</protein>
<reference evidence="1 2" key="1">
    <citation type="journal article" date="2013" name="Genome Announc.">
        <title>Complete genome sequence of Clostridium stercorarium subsp. stercorarium strain DSM 8532, a thermophilic degrader of plant cell wall fibers.</title>
        <authorList>
            <person name="Poehlein A."/>
            <person name="Zverlov V.V."/>
            <person name="Daniel R."/>
            <person name="Schwarz W.H."/>
            <person name="Liebl W."/>
        </authorList>
    </citation>
    <scope>NUCLEOTIDE SEQUENCE [LARGE SCALE GENOMIC DNA]</scope>
    <source>
        <strain evidence="2">ATCC 35414 / DSM 8532 / NCIMB 11754</strain>
    </source>
</reference>
<dbReference type="KEGG" id="css:Cst_c27310"/>
<dbReference type="AlphaFoldDB" id="L7VSW2"/>
<name>L7VSW2_THES1</name>
<proteinExistence type="predicted"/>
<keyword evidence="2" id="KW-1185">Reference proteome</keyword>
<dbReference type="EMBL" id="CP004044">
    <property type="protein sequence ID" value="AGC69674.1"/>
    <property type="molecule type" value="Genomic_DNA"/>
</dbReference>
<evidence type="ECO:0000313" key="1">
    <source>
        <dbReference type="EMBL" id="AGC69674.1"/>
    </source>
</evidence>
<sequence length="41" mass="4901">MHYICQYFLLMFVYFDIYSEKAIIVLNLNPAMPTVFDKNHG</sequence>
<dbReference type="Proteomes" id="UP000011220">
    <property type="component" value="Chromosome"/>
</dbReference>
<evidence type="ECO:0000313" key="2">
    <source>
        <dbReference type="Proteomes" id="UP000011220"/>
    </source>
</evidence>
<gene>
    <name evidence="1" type="ordered locus">Cst_c27310</name>
</gene>
<accession>L7VSW2</accession>
<organism evidence="1 2">
    <name type="scientific">Thermoclostridium stercorarium (strain ATCC 35414 / DSM 8532 / NCIMB 11754)</name>
    <name type="common">Clostridium stercorarium</name>
    <dbReference type="NCBI Taxonomy" id="1121335"/>
    <lineage>
        <taxon>Bacteria</taxon>
        <taxon>Bacillati</taxon>
        <taxon>Bacillota</taxon>
        <taxon>Clostridia</taxon>
        <taxon>Eubacteriales</taxon>
        <taxon>Oscillospiraceae</taxon>
        <taxon>Thermoclostridium</taxon>
    </lineage>
</organism>